<keyword evidence="2" id="KW-0946">Virion</keyword>
<evidence type="ECO:0000256" key="1">
    <source>
        <dbReference type="SAM" id="MobiDB-lite"/>
    </source>
</evidence>
<protein>
    <submittedName>
        <fullName evidence="2">Nucleocapsid</fullName>
    </submittedName>
</protein>
<feature type="region of interest" description="Disordered" evidence="1">
    <location>
        <begin position="145"/>
        <end position="166"/>
    </location>
</feature>
<proteinExistence type="predicted"/>
<accession>A0A5B8XBX8</accession>
<feature type="region of interest" description="Disordered" evidence="1">
    <location>
        <begin position="1"/>
        <end position="22"/>
    </location>
</feature>
<dbReference type="EMBL" id="MN167483">
    <property type="protein sequence ID" value="QED21507.1"/>
    <property type="molecule type" value="Genomic_RNA"/>
</dbReference>
<keyword evidence="2" id="KW-0543">Viral nucleoprotein</keyword>
<sequence length="578" mass="64813">MEPSTSTTLENSRKRKLFDPDTNKEISDTKRAKYDLQPVIKTQIINFIIVSFIALHVAILKSLNDFHNISVGCQVMNILYTAHSVLRQSAQKNNKGGLATKVRNGTPKISFDGKEHSISYSALITLVENCAKYCGLAYTYDETPRQQQSEDVEMPQQESSSKKPDFEVPSTLLDGSDWFGIAGPLFNFMTGFHLRWRELRLGHDEIPYQKKNGETSCYPISSFGLKRSHGLLLEGCRFPPERRSSMIQSLGPMTLLTSYLMAKAGFDNKIKAALLDSIPILRDFPNILDTIKGKKIGELRNIIGLIAEISILTTTRQRNRAFPPPTVFVSILANSTDFSLAAFLTSSGPLSQPPIKDSKNRRTILRSHITFSGIAQAVLNNIAAENSWKICGDFSDVEFQQLIFHSWWGTFKEDFGILRSITNHANWFKRDQFGRKFRASTSKKVMELKSLVVMKYYSKLSCAIQTNYAGTGLRQVASIPCFSGRRTRLFGGSYFKYITEQTSIAGSATTLQGIENELTIVFGKMIERLKREDGTMEAGTTEWFAVDINSSDAILMDANKMIPAVTADIKESMTYFLG</sequence>
<name>A0A5B8XBX8_9ORTO</name>
<dbReference type="GO" id="GO:0019013">
    <property type="term" value="C:viral nucleocapsid"/>
    <property type="evidence" value="ECO:0007669"/>
    <property type="project" value="UniProtKB-KW"/>
</dbReference>
<organism evidence="2">
    <name type="scientific">Lestrade virus</name>
    <dbReference type="NCBI Taxonomy" id="2600332"/>
    <lineage>
        <taxon>Viruses</taxon>
        <taxon>Riboviria</taxon>
        <taxon>Orthornavirae</taxon>
        <taxon>Negarnaviricota</taxon>
        <taxon>Polyploviricotina</taxon>
        <taxon>Insthoviricetes</taxon>
        <taxon>Articulavirales</taxon>
        <taxon>Orthomyxoviridae</taxon>
    </lineage>
</organism>
<evidence type="ECO:0000313" key="2">
    <source>
        <dbReference type="EMBL" id="QED21507.1"/>
    </source>
</evidence>
<feature type="compositionally biased region" description="Polar residues" evidence="1">
    <location>
        <begin position="1"/>
        <end position="10"/>
    </location>
</feature>
<reference evidence="2" key="1">
    <citation type="journal article" date="2019" name="Virology">
        <title>Identification of diverse arthropod associated viruses in native Australian fleas.</title>
        <authorList>
            <person name="Harvey E."/>
            <person name="Rose K."/>
            <person name="Eden J.S."/>
            <person name="Lawrence A."/>
            <person name="Doggett S.L."/>
            <person name="Holmes E.C."/>
        </authorList>
    </citation>
    <scope>NUCLEOTIDE SEQUENCE</scope>
    <source>
        <strain evidence="2">AFV5</strain>
    </source>
</reference>